<dbReference type="Pfam" id="PF00034">
    <property type="entry name" value="Cytochrom_C"/>
    <property type="match status" value="1"/>
</dbReference>
<dbReference type="GO" id="GO:0009055">
    <property type="term" value="F:electron transfer activity"/>
    <property type="evidence" value="ECO:0007669"/>
    <property type="project" value="InterPro"/>
</dbReference>
<sequence length="81" mass="8279">ENGLAQRGVPPCVTCHGPAAQGLAALKAPRLAGQWAEYLATQLHGFRDGKRGNSATMRAVAGGLEDSHIQALAGYLGSLGP</sequence>
<evidence type="ECO:0000256" key="6">
    <source>
        <dbReference type="PROSITE-ProRule" id="PRU00433"/>
    </source>
</evidence>
<dbReference type="InterPro" id="IPR050597">
    <property type="entry name" value="Cytochrome_c_Oxidase_Subunit"/>
</dbReference>
<dbReference type="GO" id="GO:0020037">
    <property type="term" value="F:heme binding"/>
    <property type="evidence" value="ECO:0007669"/>
    <property type="project" value="InterPro"/>
</dbReference>
<feature type="non-terminal residue" evidence="8">
    <location>
        <position position="1"/>
    </location>
</feature>
<evidence type="ECO:0000256" key="3">
    <source>
        <dbReference type="ARBA" id="ARBA00022723"/>
    </source>
</evidence>
<evidence type="ECO:0000256" key="1">
    <source>
        <dbReference type="ARBA" id="ARBA00022448"/>
    </source>
</evidence>
<accession>A0A643IS55</accession>
<name>A0A643IS55_PSEAI</name>
<dbReference type="GO" id="GO:0046872">
    <property type="term" value="F:metal ion binding"/>
    <property type="evidence" value="ECO:0007669"/>
    <property type="project" value="UniProtKB-KW"/>
</dbReference>
<dbReference type="PROSITE" id="PS51007">
    <property type="entry name" value="CYTC"/>
    <property type="match status" value="1"/>
</dbReference>
<reference evidence="8" key="1">
    <citation type="submission" date="2019-09" db="EMBL/GenBank/DDBJ databases">
        <title>Whole genome sequence analysis of bacterial isolates in patients.</title>
        <authorList>
            <person name="Jeong K.C."/>
        </authorList>
    </citation>
    <scope>NUCLEOTIDE SEQUENCE</scope>
    <source>
        <strain evidence="8">KCJ3K105</strain>
    </source>
</reference>
<keyword evidence="5 6" id="KW-0408">Iron</keyword>
<evidence type="ECO:0000256" key="2">
    <source>
        <dbReference type="ARBA" id="ARBA00022617"/>
    </source>
</evidence>
<evidence type="ECO:0000256" key="5">
    <source>
        <dbReference type="ARBA" id="ARBA00023004"/>
    </source>
</evidence>
<gene>
    <name evidence="8" type="primary">pvcD</name>
    <name evidence="8" type="ORF">F7O97_28320</name>
</gene>
<dbReference type="SUPFAM" id="SSF46626">
    <property type="entry name" value="Cytochrome c"/>
    <property type="match status" value="1"/>
</dbReference>
<evidence type="ECO:0000313" key="8">
    <source>
        <dbReference type="EMBL" id="KAB0759332.1"/>
    </source>
</evidence>
<evidence type="ECO:0000256" key="4">
    <source>
        <dbReference type="ARBA" id="ARBA00022982"/>
    </source>
</evidence>
<dbReference type="AlphaFoldDB" id="A0A643IS55"/>
<keyword evidence="2 6" id="KW-0349">Heme</keyword>
<proteinExistence type="predicted"/>
<organism evidence="8">
    <name type="scientific">Pseudomonas aeruginosa</name>
    <dbReference type="NCBI Taxonomy" id="287"/>
    <lineage>
        <taxon>Bacteria</taxon>
        <taxon>Pseudomonadati</taxon>
        <taxon>Pseudomonadota</taxon>
        <taxon>Gammaproteobacteria</taxon>
        <taxon>Pseudomonadales</taxon>
        <taxon>Pseudomonadaceae</taxon>
        <taxon>Pseudomonas</taxon>
    </lineage>
</organism>
<keyword evidence="1" id="KW-0813">Transport</keyword>
<dbReference type="InterPro" id="IPR036909">
    <property type="entry name" value="Cyt_c-like_dom_sf"/>
</dbReference>
<protein>
    <submittedName>
        <fullName evidence="8">Paerucumarin biosynthesis heme-binding protein PvcD</fullName>
    </submittedName>
</protein>
<feature type="domain" description="Cytochrome c" evidence="7">
    <location>
        <begin position="1"/>
        <end position="80"/>
    </location>
</feature>
<evidence type="ECO:0000259" key="7">
    <source>
        <dbReference type="PROSITE" id="PS51007"/>
    </source>
</evidence>
<dbReference type="InterPro" id="IPR009056">
    <property type="entry name" value="Cyt_c-like_dom"/>
</dbReference>
<keyword evidence="3 6" id="KW-0479">Metal-binding</keyword>
<dbReference type="PANTHER" id="PTHR33751">
    <property type="entry name" value="CBB3-TYPE CYTOCHROME C OXIDASE SUBUNIT FIXP"/>
    <property type="match status" value="1"/>
</dbReference>
<dbReference type="Gene3D" id="1.10.760.10">
    <property type="entry name" value="Cytochrome c-like domain"/>
    <property type="match status" value="1"/>
</dbReference>
<comment type="caution">
    <text evidence="8">The sequence shown here is derived from an EMBL/GenBank/DDBJ whole genome shotgun (WGS) entry which is preliminary data.</text>
</comment>
<dbReference type="PANTHER" id="PTHR33751:SF9">
    <property type="entry name" value="CYTOCHROME C4"/>
    <property type="match status" value="1"/>
</dbReference>
<keyword evidence="4" id="KW-0249">Electron transport</keyword>
<dbReference type="EMBL" id="VZIV01000095">
    <property type="protein sequence ID" value="KAB0759332.1"/>
    <property type="molecule type" value="Genomic_DNA"/>
</dbReference>